<dbReference type="Gene3D" id="3.60.20.10">
    <property type="entry name" value="Glutamine Phosphoribosylpyrophosphate, subunit 1, domain 1"/>
    <property type="match status" value="1"/>
</dbReference>
<dbReference type="Pfam" id="PF13230">
    <property type="entry name" value="GATase_4"/>
    <property type="match status" value="1"/>
</dbReference>
<dbReference type="Proteomes" id="UP001642464">
    <property type="component" value="Unassembled WGS sequence"/>
</dbReference>
<proteinExistence type="predicted"/>
<protein>
    <submittedName>
        <fullName evidence="3">Probable glutamine amidotransferase DUG3 (Deficient in utilization of glutathione protein 3) (GSH degradosomal complex subunit DUG3)</fullName>
    </submittedName>
</protein>
<keyword evidence="1 3" id="KW-0315">Glutamine amidotransferase</keyword>
<evidence type="ECO:0000313" key="3">
    <source>
        <dbReference type="EMBL" id="CAK9098593.1"/>
    </source>
</evidence>
<accession>A0ABP0RE42</accession>
<dbReference type="PANTHER" id="PTHR43187">
    <property type="entry name" value="GLUTAMINE AMIDOTRANSFERASE DUG3-RELATED"/>
    <property type="match status" value="1"/>
</dbReference>
<dbReference type="PROSITE" id="PS51278">
    <property type="entry name" value="GATASE_TYPE_2"/>
    <property type="match status" value="1"/>
</dbReference>
<reference evidence="3 4" key="1">
    <citation type="submission" date="2024-02" db="EMBL/GenBank/DDBJ databases">
        <authorList>
            <person name="Chen Y."/>
            <person name="Shah S."/>
            <person name="Dougan E. K."/>
            <person name="Thang M."/>
            <person name="Chan C."/>
        </authorList>
    </citation>
    <scope>NUCLEOTIDE SEQUENCE [LARGE SCALE GENOMIC DNA]</scope>
</reference>
<dbReference type="InterPro" id="IPR017932">
    <property type="entry name" value="GATase_2_dom"/>
</dbReference>
<name>A0ABP0RE42_9DINO</name>
<comment type="caution">
    <text evidence="3">The sequence shown here is derived from an EMBL/GenBank/DDBJ whole genome shotgun (WGS) entry which is preliminary data.</text>
</comment>
<gene>
    <name evidence="3" type="ORF">SCF082_LOCUS46197</name>
</gene>
<dbReference type="PANTHER" id="PTHR43187:SF1">
    <property type="entry name" value="GLUTAMINE AMIDOTRANSFERASE DUG3-RELATED"/>
    <property type="match status" value="1"/>
</dbReference>
<dbReference type="InterPro" id="IPR052373">
    <property type="entry name" value="Gamma-glu_amide_hydrolase"/>
</dbReference>
<evidence type="ECO:0000313" key="4">
    <source>
        <dbReference type="Proteomes" id="UP001642464"/>
    </source>
</evidence>
<dbReference type="EMBL" id="CAXAMM010041317">
    <property type="protein sequence ID" value="CAK9098593.1"/>
    <property type="molecule type" value="Genomic_DNA"/>
</dbReference>
<dbReference type="InterPro" id="IPR029055">
    <property type="entry name" value="Ntn_hydrolases_N"/>
</dbReference>
<evidence type="ECO:0000259" key="2">
    <source>
        <dbReference type="PROSITE" id="PS51278"/>
    </source>
</evidence>
<sequence length="358" mass="39576">MCRMCALISDEAVLLADILLRPRMSLVHQSYAARERRALPQGVSPSMAYQQPCLNADGFGVGWYAQQAPLPCVFTSLKPAWNDPNLRNLSDEVRSPLIFAHIRAAGPSSSVNESACHPFKAGRFLFAHNGLVGNFAQIRRQLLANLNEYAFGVTLEHACIDSVVAFGIFLTELGVTSDEDAMAERTDDERERTNIFRGQLRIFGSEDVVGVSFSKAVRMARESLHVAMAQLQQRETRRQLKHLVPHFTLAARLKRGVGSRWLADPDDPQTFRMKKGADIKCCTAILSSEPLTPIREEWMPIAPNSIVLCGRTRGESWILSQTIDTLMFALRCGPVVGLSALTGALVKIHGDPQVPPKI</sequence>
<dbReference type="SUPFAM" id="SSF56235">
    <property type="entry name" value="N-terminal nucleophile aminohydrolases (Ntn hydrolases)"/>
    <property type="match status" value="1"/>
</dbReference>
<feature type="domain" description="Glutamine amidotransferase type-2" evidence="2">
    <location>
        <begin position="2"/>
        <end position="358"/>
    </location>
</feature>
<dbReference type="CDD" id="cd01908">
    <property type="entry name" value="YafJ"/>
    <property type="match status" value="1"/>
</dbReference>
<keyword evidence="4" id="KW-1185">Reference proteome</keyword>
<dbReference type="InterPro" id="IPR026869">
    <property type="entry name" value="EgtC-like"/>
</dbReference>
<evidence type="ECO:0000256" key="1">
    <source>
        <dbReference type="ARBA" id="ARBA00022962"/>
    </source>
</evidence>
<organism evidence="3 4">
    <name type="scientific">Durusdinium trenchii</name>
    <dbReference type="NCBI Taxonomy" id="1381693"/>
    <lineage>
        <taxon>Eukaryota</taxon>
        <taxon>Sar</taxon>
        <taxon>Alveolata</taxon>
        <taxon>Dinophyceae</taxon>
        <taxon>Suessiales</taxon>
        <taxon>Symbiodiniaceae</taxon>
        <taxon>Durusdinium</taxon>
    </lineage>
</organism>